<dbReference type="Proteomes" id="UP001146120">
    <property type="component" value="Unassembled WGS sequence"/>
</dbReference>
<sequence length="446" mass="48943">MTTARAAEQAHGYLSRKKRTEWSEAMRMDNEVKILDVNGEWVICRTCTELYEKTRKGRRPNDQYGFKVKMNAPFQEAAWLMHKNRVVGHRVADTSDEAAHDDSDQFLGGADGHELATDAALAAAGSDSAGVASTTSTTVRHVGRKRPKPVGSSSDRDDSEDEAQQVGALELVEDSGGDHCHVSAALSHSGPFFMEEMKFDDEPPRMNVPRTGWRCPGIVPDSFYSTKAELVHAFAKYYVGHYRINVVRDIRSDKVMLFAHDCENKVVQRDRPSQPVACEKCYEIWSTNKSFKRILRKMERYNAVEDILRQSWSLTDEQLTVLANFRHSSGSNLNLEGRKLKQAAIVVLKRYKSDKPTAAKSAAQSGPLSALPLGSLPVLPVLPVLPMVAPGREVITVQAKDTAIPEQDASTDLTSIAGTDLVPAQDPLGASEEPSSGASSSTAAMV</sequence>
<organism evidence="2 3">
    <name type="scientific">Lagenidium giganteum</name>
    <dbReference type="NCBI Taxonomy" id="4803"/>
    <lineage>
        <taxon>Eukaryota</taxon>
        <taxon>Sar</taxon>
        <taxon>Stramenopiles</taxon>
        <taxon>Oomycota</taxon>
        <taxon>Peronosporomycetes</taxon>
        <taxon>Pythiales</taxon>
        <taxon>Pythiaceae</taxon>
    </lineage>
</organism>
<evidence type="ECO:0000313" key="3">
    <source>
        <dbReference type="Proteomes" id="UP001146120"/>
    </source>
</evidence>
<feature type="region of interest" description="Disordered" evidence="1">
    <location>
        <begin position="402"/>
        <end position="446"/>
    </location>
</feature>
<feature type="compositionally biased region" description="Polar residues" evidence="1">
    <location>
        <begin position="408"/>
        <end position="417"/>
    </location>
</feature>
<reference evidence="2" key="1">
    <citation type="submission" date="2022-11" db="EMBL/GenBank/DDBJ databases">
        <authorList>
            <person name="Morgan W.R."/>
            <person name="Tartar A."/>
        </authorList>
    </citation>
    <scope>NUCLEOTIDE SEQUENCE</scope>
    <source>
        <strain evidence="2">ARSEF 373</strain>
    </source>
</reference>
<evidence type="ECO:0000256" key="1">
    <source>
        <dbReference type="SAM" id="MobiDB-lite"/>
    </source>
</evidence>
<feature type="compositionally biased region" description="Low complexity" evidence="1">
    <location>
        <begin position="429"/>
        <end position="446"/>
    </location>
</feature>
<comment type="caution">
    <text evidence="2">The sequence shown here is derived from an EMBL/GenBank/DDBJ whole genome shotgun (WGS) entry which is preliminary data.</text>
</comment>
<feature type="region of interest" description="Disordered" evidence="1">
    <location>
        <begin position="124"/>
        <end position="164"/>
    </location>
</feature>
<gene>
    <name evidence="2" type="ORF">N0F65_004150</name>
</gene>
<keyword evidence="3" id="KW-1185">Reference proteome</keyword>
<reference evidence="2" key="2">
    <citation type="journal article" date="2023" name="Microbiol Resour">
        <title>Decontamination and Annotation of the Draft Genome Sequence of the Oomycete Lagenidium giganteum ARSEF 373.</title>
        <authorList>
            <person name="Morgan W.R."/>
            <person name="Tartar A."/>
        </authorList>
    </citation>
    <scope>NUCLEOTIDE SEQUENCE</scope>
    <source>
        <strain evidence="2">ARSEF 373</strain>
    </source>
</reference>
<feature type="compositionally biased region" description="Low complexity" evidence="1">
    <location>
        <begin position="124"/>
        <end position="139"/>
    </location>
</feature>
<evidence type="ECO:0000313" key="2">
    <source>
        <dbReference type="EMBL" id="DBA03733.1"/>
    </source>
</evidence>
<accession>A0AAV2Z8I3</accession>
<proteinExistence type="predicted"/>
<name>A0AAV2Z8I3_9STRA</name>
<dbReference type="AlphaFoldDB" id="A0AAV2Z8I3"/>
<dbReference type="EMBL" id="DAKRPA010000016">
    <property type="protein sequence ID" value="DBA03733.1"/>
    <property type="molecule type" value="Genomic_DNA"/>
</dbReference>
<protein>
    <submittedName>
        <fullName evidence="2">Uncharacterized protein</fullName>
    </submittedName>
</protein>